<feature type="domain" description="Nicotinate/nicotinamide phosphoribosyltransferase" evidence="10">
    <location>
        <begin position="159"/>
        <end position="341"/>
    </location>
</feature>
<evidence type="ECO:0000256" key="9">
    <source>
        <dbReference type="RuleBase" id="RU365100"/>
    </source>
</evidence>
<dbReference type="EMBL" id="FNCE01000001">
    <property type="protein sequence ID" value="SDF46186.1"/>
    <property type="molecule type" value="Genomic_DNA"/>
</dbReference>
<dbReference type="PANTHER" id="PTHR11098">
    <property type="entry name" value="NICOTINATE PHOSPHORIBOSYLTRANSFERASE"/>
    <property type="match status" value="1"/>
</dbReference>
<dbReference type="InterPro" id="IPR036068">
    <property type="entry name" value="Nicotinate_pribotase-like_C"/>
</dbReference>
<keyword evidence="13" id="KW-0328">Glycosyltransferase</keyword>
<dbReference type="NCBIfam" id="NF009131">
    <property type="entry name" value="PRK12484.1"/>
    <property type="match status" value="1"/>
</dbReference>
<dbReference type="GO" id="GO:0004516">
    <property type="term" value="F:nicotinate phosphoribosyltransferase activity"/>
    <property type="evidence" value="ECO:0007669"/>
    <property type="project" value="UniProtKB-UniRule"/>
</dbReference>
<dbReference type="SUPFAM" id="SSF54675">
    <property type="entry name" value="Nicotinate/Quinolinate PRTase N-terminal domain-like"/>
    <property type="match status" value="1"/>
</dbReference>
<keyword evidence="5 9" id="KW-0436">Ligase</keyword>
<dbReference type="EC" id="6.3.4.21" evidence="3 9"/>
<evidence type="ECO:0000256" key="5">
    <source>
        <dbReference type="ARBA" id="ARBA00022598"/>
    </source>
</evidence>
<keyword evidence="6 9" id="KW-0662">Pyridine nucleotide biosynthesis</keyword>
<dbReference type="NCBIfam" id="NF006696">
    <property type="entry name" value="PRK09243.1-3"/>
    <property type="match status" value="1"/>
</dbReference>
<gene>
    <name evidence="13" type="ORF">SAMN05216241_101170</name>
</gene>
<dbReference type="Pfam" id="PF04095">
    <property type="entry name" value="NAPRTase"/>
    <property type="match status" value="1"/>
</dbReference>
<comment type="catalytic activity">
    <reaction evidence="8 9">
        <text>5-phospho-alpha-D-ribose 1-diphosphate + nicotinate + ATP + H2O = nicotinate beta-D-ribonucleotide + ADP + phosphate + diphosphate</text>
        <dbReference type="Rhea" id="RHEA:36163"/>
        <dbReference type="ChEBI" id="CHEBI:15377"/>
        <dbReference type="ChEBI" id="CHEBI:30616"/>
        <dbReference type="ChEBI" id="CHEBI:32544"/>
        <dbReference type="ChEBI" id="CHEBI:33019"/>
        <dbReference type="ChEBI" id="CHEBI:43474"/>
        <dbReference type="ChEBI" id="CHEBI:57502"/>
        <dbReference type="ChEBI" id="CHEBI:58017"/>
        <dbReference type="ChEBI" id="CHEBI:456216"/>
        <dbReference type="EC" id="6.3.4.21"/>
    </reaction>
</comment>
<accession>A0A1G7L9X7</accession>
<evidence type="ECO:0000259" key="11">
    <source>
        <dbReference type="Pfam" id="PF17767"/>
    </source>
</evidence>
<comment type="pathway">
    <text evidence="1 9">Cofactor biosynthesis; NAD(+) biosynthesis; nicotinate D-ribonucleotide from nicotinate: step 1/1.</text>
</comment>
<dbReference type="InterPro" id="IPR007229">
    <property type="entry name" value="Nic_PRibTrfase-Fam"/>
</dbReference>
<dbReference type="InterPro" id="IPR041619">
    <property type="entry name" value="NAPRTase_C"/>
</dbReference>
<evidence type="ECO:0000313" key="13">
    <source>
        <dbReference type="EMBL" id="SDF46186.1"/>
    </source>
</evidence>
<dbReference type="PANTHER" id="PTHR11098:SF1">
    <property type="entry name" value="NICOTINATE PHOSPHORIBOSYLTRANSFERASE"/>
    <property type="match status" value="1"/>
</dbReference>
<evidence type="ECO:0000256" key="3">
    <source>
        <dbReference type="ARBA" id="ARBA00013236"/>
    </source>
</evidence>
<sequence>MIASRHTSSLANGLLLTDLYQLNMVQAYLDAGMTDRAVFEFFVRDLPGPRNFMLAAGLEQALAQLERVRLNEDELAWLRDSGRFNSTFMDYMADLRFDGEVHAMPEGTAVFPNEPVLRVSAPLPVAQLLETRLINLLHTSMVVASKAARMTLAAPGKNLVDFGLRRAHGAEAGLLGARASYIAGFNGTATVPAQPLWGIPITGTMAHSFIEAHTDEEQAFLDFARSRPNETVFLIDTYDTEAAAKKVVRIAPTLAAEGIKVHGVRIDSGDLNALSHSVRRILDDGGLSDVPIIASGGLDEWRLRDCVDDEVPIDGFGIGTALTTSEDAPALNCAYKLQEYQGHLKRKLSEGKETWPGRKQVWRDYDASGVMQADILGFEDEDMPGTPLLQPVMRDGAVLEGTTDLEAARERAARELAALPPRLQELEPADPYPVRVSERLQAEAERLAHALRGDDGAS</sequence>
<feature type="domain" description="Nicotinate phosphoribosyltransferase C-terminal" evidence="12">
    <location>
        <begin position="386"/>
        <end position="441"/>
    </location>
</feature>
<dbReference type="InterPro" id="IPR041525">
    <property type="entry name" value="N/Namide_PRibTrfase"/>
</dbReference>
<proteinExistence type="inferred from homology"/>
<dbReference type="InterPro" id="IPR040727">
    <property type="entry name" value="NAPRTase_N"/>
</dbReference>
<dbReference type="UniPathway" id="UPA00253">
    <property type="reaction ID" value="UER00457"/>
</dbReference>
<keyword evidence="4" id="KW-0597">Phosphoprotein</keyword>
<protein>
    <recommendedName>
        <fullName evidence="3 9">Nicotinate phosphoribosyltransferase</fullName>
        <ecNumber evidence="3 9">6.3.4.21</ecNumber>
    </recommendedName>
</protein>
<reference evidence="13 14" key="1">
    <citation type="submission" date="2016-10" db="EMBL/GenBank/DDBJ databases">
        <authorList>
            <person name="de Groot N.N."/>
        </authorList>
    </citation>
    <scope>NUCLEOTIDE SEQUENCE [LARGE SCALE GENOMIC DNA]</scope>
    <source>
        <strain evidence="13 14">DSM 25584</strain>
    </source>
</reference>
<dbReference type="RefSeq" id="WP_218119075.1">
    <property type="nucleotide sequence ID" value="NZ_FNCE01000001.1"/>
</dbReference>
<name>A0A1G7L9X7_9PROT</name>
<dbReference type="Gene3D" id="3.20.140.10">
    <property type="entry name" value="nicotinate phosphoribosyltransferase"/>
    <property type="match status" value="2"/>
</dbReference>
<evidence type="ECO:0000256" key="1">
    <source>
        <dbReference type="ARBA" id="ARBA00004952"/>
    </source>
</evidence>
<dbReference type="GO" id="GO:0005829">
    <property type="term" value="C:cytosol"/>
    <property type="evidence" value="ECO:0007669"/>
    <property type="project" value="TreeGrafter"/>
</dbReference>
<dbReference type="Pfam" id="PF17956">
    <property type="entry name" value="NAPRTase_C"/>
    <property type="match status" value="1"/>
</dbReference>
<evidence type="ECO:0000256" key="2">
    <source>
        <dbReference type="ARBA" id="ARBA00010897"/>
    </source>
</evidence>
<evidence type="ECO:0000256" key="8">
    <source>
        <dbReference type="ARBA" id="ARBA00048668"/>
    </source>
</evidence>
<keyword evidence="14" id="KW-1185">Reference proteome</keyword>
<feature type="domain" description="Nicotinate phosphoribosyltransferase N-terminal" evidence="11">
    <location>
        <begin position="15"/>
        <end position="137"/>
    </location>
</feature>
<organism evidence="13 14">
    <name type="scientific">Limimonas halophila</name>
    <dbReference type="NCBI Taxonomy" id="1082479"/>
    <lineage>
        <taxon>Bacteria</taxon>
        <taxon>Pseudomonadati</taxon>
        <taxon>Pseudomonadota</taxon>
        <taxon>Alphaproteobacteria</taxon>
        <taxon>Rhodospirillales</taxon>
        <taxon>Rhodovibrionaceae</taxon>
        <taxon>Limimonas</taxon>
    </lineage>
</organism>
<dbReference type="CDD" id="cd01570">
    <property type="entry name" value="NAPRTase_A"/>
    <property type="match status" value="1"/>
</dbReference>
<dbReference type="SUPFAM" id="SSF51690">
    <property type="entry name" value="Nicotinate/Quinolinate PRTase C-terminal domain-like"/>
    <property type="match status" value="1"/>
</dbReference>
<dbReference type="Gene3D" id="3.20.20.70">
    <property type="entry name" value="Aldolase class I"/>
    <property type="match status" value="1"/>
</dbReference>
<dbReference type="InterPro" id="IPR006405">
    <property type="entry name" value="Nic_PRibTrfase_pncB"/>
</dbReference>
<evidence type="ECO:0000256" key="4">
    <source>
        <dbReference type="ARBA" id="ARBA00022553"/>
    </source>
</evidence>
<evidence type="ECO:0000256" key="6">
    <source>
        <dbReference type="ARBA" id="ARBA00022642"/>
    </source>
</evidence>
<dbReference type="STRING" id="1082479.SAMN05216241_101170"/>
<dbReference type="GO" id="GO:0034355">
    <property type="term" value="P:NAD+ biosynthetic process via the salvage pathway"/>
    <property type="evidence" value="ECO:0007669"/>
    <property type="project" value="TreeGrafter"/>
</dbReference>
<dbReference type="NCBIfam" id="TIGR01513">
    <property type="entry name" value="NAPRTase_put"/>
    <property type="match status" value="1"/>
</dbReference>
<dbReference type="PIRSF" id="PIRSF000484">
    <property type="entry name" value="NAPRT"/>
    <property type="match status" value="1"/>
</dbReference>
<evidence type="ECO:0000259" key="10">
    <source>
        <dbReference type="Pfam" id="PF04095"/>
    </source>
</evidence>
<evidence type="ECO:0000256" key="7">
    <source>
        <dbReference type="ARBA" id="ARBA00022679"/>
    </source>
</evidence>
<comment type="function">
    <text evidence="9">Catalyzes the first step in the biosynthesis of NAD from nicotinic acid, the ATP-dependent synthesis of beta-nicotinate D-ribonucleotide from nicotinate and 5-phospho-D-ribose 1-phosphate.</text>
</comment>
<evidence type="ECO:0000259" key="12">
    <source>
        <dbReference type="Pfam" id="PF17956"/>
    </source>
</evidence>
<comment type="PTM">
    <text evidence="9">Transiently phosphorylated on a His residue during the reaction cycle. Phosphorylation strongly increases the affinity for substrates and increases the rate of nicotinate D-ribonucleotide production. Dephosphorylation regenerates the low-affinity form of the enzyme, leading to product release.</text>
</comment>
<evidence type="ECO:0000313" key="14">
    <source>
        <dbReference type="Proteomes" id="UP000199415"/>
    </source>
</evidence>
<comment type="similarity">
    <text evidence="2 9">Belongs to the NAPRTase family.</text>
</comment>
<dbReference type="GO" id="GO:0016757">
    <property type="term" value="F:glycosyltransferase activity"/>
    <property type="evidence" value="ECO:0007669"/>
    <property type="project" value="UniProtKB-KW"/>
</dbReference>
<dbReference type="Proteomes" id="UP000199415">
    <property type="component" value="Unassembled WGS sequence"/>
</dbReference>
<dbReference type="InterPro" id="IPR013785">
    <property type="entry name" value="Aldolase_TIM"/>
</dbReference>
<dbReference type="AlphaFoldDB" id="A0A1G7L9X7"/>
<keyword evidence="7 9" id="KW-0808">Transferase</keyword>
<dbReference type="Pfam" id="PF17767">
    <property type="entry name" value="NAPRTase_N"/>
    <property type="match status" value="1"/>
</dbReference>